<comment type="caution">
    <text evidence="2">The sequence shown here is derived from an EMBL/GenBank/DDBJ whole genome shotgun (WGS) entry which is preliminary data.</text>
</comment>
<sequence length="250" mass="26600">MFNQLAIDAAGNLYVGASGNLKGTDPVQTFLIRSLDNGTTWQPPINLNADTPAYASVFPAIATGQSGQVAVGYYRVVNCRTSVNANCKTSDYRNDGVTFQYFIWQTPNALLVNPEFAVTQVTSSVPHYNGICTDGLFCGTPLSSGGNRNLADFESMTVDPTGNIELIIPADPLNVLPTDSHPTVNWYFKETSGPLMPPGATNGNGTGNQTYVAASLALPEVRWAALLLVPGGLAAAVFISRRRRRGALLA</sequence>
<accession>A0A2W6AFS0</accession>
<keyword evidence="1" id="KW-0812">Transmembrane</keyword>
<keyword evidence="1" id="KW-1133">Transmembrane helix</keyword>
<proteinExistence type="predicted"/>
<evidence type="ECO:0008006" key="4">
    <source>
        <dbReference type="Google" id="ProtNLM"/>
    </source>
</evidence>
<feature type="transmembrane region" description="Helical" evidence="1">
    <location>
        <begin position="221"/>
        <end position="239"/>
    </location>
</feature>
<reference evidence="2 3" key="1">
    <citation type="journal article" date="2017" name="Nature">
        <title>Atmospheric trace gases support primary production in Antarctic desert surface soil.</title>
        <authorList>
            <person name="Ji M."/>
            <person name="Greening C."/>
            <person name="Vanwonterghem I."/>
            <person name="Carere C.R."/>
            <person name="Bay S.K."/>
            <person name="Steen J.A."/>
            <person name="Montgomery K."/>
            <person name="Lines T."/>
            <person name="Beardall J."/>
            <person name="van Dorst J."/>
            <person name="Snape I."/>
            <person name="Stott M.B."/>
            <person name="Hugenholtz P."/>
            <person name="Ferrari B.C."/>
        </authorList>
    </citation>
    <scope>NUCLEOTIDE SEQUENCE [LARGE SCALE GENOMIC DNA]</scope>
    <source>
        <strain evidence="2">RRmetagenome_bin12</strain>
    </source>
</reference>
<gene>
    <name evidence="2" type="ORF">DLM65_00500</name>
</gene>
<evidence type="ECO:0000256" key="1">
    <source>
        <dbReference type="SAM" id="Phobius"/>
    </source>
</evidence>
<dbReference type="InterPro" id="IPR036278">
    <property type="entry name" value="Sialidase_sf"/>
</dbReference>
<dbReference type="CDD" id="cd15482">
    <property type="entry name" value="Sialidase_non-viral"/>
    <property type="match status" value="1"/>
</dbReference>
<dbReference type="SUPFAM" id="SSF50939">
    <property type="entry name" value="Sialidases"/>
    <property type="match status" value="1"/>
</dbReference>
<name>A0A2W6AFS0_9BACT</name>
<protein>
    <recommendedName>
        <fullName evidence="4">Exo-alpha-sialidase</fullName>
    </recommendedName>
</protein>
<organism evidence="2 3">
    <name type="scientific">Candidatus Aeolococcus gillhamiae</name>
    <dbReference type="NCBI Taxonomy" id="3127015"/>
    <lineage>
        <taxon>Bacteria</taxon>
        <taxon>Bacillati</taxon>
        <taxon>Candidatus Dormiibacterota</taxon>
        <taxon>Candidatus Dormibacteria</taxon>
        <taxon>Candidatus Aeolococcales</taxon>
        <taxon>Candidatus Aeolococcaceae</taxon>
        <taxon>Candidatus Aeolococcus</taxon>
    </lineage>
</organism>
<keyword evidence="1" id="KW-0472">Membrane</keyword>
<dbReference type="Proteomes" id="UP000248724">
    <property type="component" value="Unassembled WGS sequence"/>
</dbReference>
<dbReference type="AlphaFoldDB" id="A0A2W6AFS0"/>
<evidence type="ECO:0000313" key="3">
    <source>
        <dbReference type="Proteomes" id="UP000248724"/>
    </source>
</evidence>
<evidence type="ECO:0000313" key="2">
    <source>
        <dbReference type="EMBL" id="PZR84138.1"/>
    </source>
</evidence>
<dbReference type="EMBL" id="QHBU01000009">
    <property type="protein sequence ID" value="PZR84138.1"/>
    <property type="molecule type" value="Genomic_DNA"/>
</dbReference>